<dbReference type="InterPro" id="IPR027417">
    <property type="entry name" value="P-loop_NTPase"/>
</dbReference>
<proteinExistence type="predicted"/>
<dbReference type="SUPFAM" id="SSF52540">
    <property type="entry name" value="P-loop containing nucleoside triphosphate hydrolases"/>
    <property type="match status" value="1"/>
</dbReference>
<dbReference type="InterPro" id="IPR002586">
    <property type="entry name" value="CobQ/CobB/MinD/ParA_Nub-bd_dom"/>
</dbReference>
<dbReference type="KEGG" id="mmet:MCMEM_0279"/>
<reference evidence="2 3" key="1">
    <citation type="submission" date="2014-07" db="EMBL/GenBank/DDBJ databases">
        <title>Methanogenic archaea and the global carbon cycle.</title>
        <authorList>
            <person name="Henriksen J.R."/>
            <person name="Luke J."/>
            <person name="Reinhart S."/>
            <person name="Benedict M.N."/>
            <person name="Youngblut N.D."/>
            <person name="Metcalf M.E."/>
            <person name="Whitaker R.J."/>
            <person name="Metcalf W.W."/>
        </authorList>
    </citation>
    <scope>NUCLEOTIDE SEQUENCE [LARGE SCALE GENOMIC DNA]</scope>
    <source>
        <strain evidence="2 3">MM1</strain>
    </source>
</reference>
<dbReference type="RefSeq" id="WP_048204552.1">
    <property type="nucleotide sequence ID" value="NZ_CP009518.1"/>
</dbReference>
<evidence type="ECO:0000313" key="2">
    <source>
        <dbReference type="EMBL" id="AKB84332.1"/>
    </source>
</evidence>
<dbReference type="HOGENOM" id="CLU_067767_0_0_2"/>
<dbReference type="OrthoDB" id="65817at2157"/>
<name>A0A0E3SQM0_METMT</name>
<dbReference type="Gene3D" id="3.40.50.300">
    <property type="entry name" value="P-loop containing nucleotide triphosphate hydrolases"/>
    <property type="match status" value="1"/>
</dbReference>
<feature type="domain" description="4Fe-4S ferredoxin-type" evidence="1">
    <location>
        <begin position="86"/>
        <end position="115"/>
    </location>
</feature>
<dbReference type="PATRIC" id="fig|1434104.5.peg.296"/>
<evidence type="ECO:0000313" key="3">
    <source>
        <dbReference type="Proteomes" id="UP000033048"/>
    </source>
</evidence>
<organism evidence="2 3">
    <name type="scientific">Methanococcoides methylutens MM1</name>
    <dbReference type="NCBI Taxonomy" id="1434104"/>
    <lineage>
        <taxon>Archaea</taxon>
        <taxon>Methanobacteriati</taxon>
        <taxon>Methanobacteriota</taxon>
        <taxon>Stenosarchaea group</taxon>
        <taxon>Methanomicrobia</taxon>
        <taxon>Methanosarcinales</taxon>
        <taxon>Methanosarcinaceae</taxon>
        <taxon>Methanococcoides</taxon>
    </lineage>
</organism>
<evidence type="ECO:0000259" key="1">
    <source>
        <dbReference type="PROSITE" id="PS51379"/>
    </source>
</evidence>
<keyword evidence="3" id="KW-1185">Reference proteome</keyword>
<dbReference type="Gene3D" id="3.30.70.20">
    <property type="match status" value="1"/>
</dbReference>
<dbReference type="PANTHER" id="PTHR43063:SF1">
    <property type="entry name" value="4FE-4S CLUSTER CONTAINING PARA FAMILY ATPASE PROTEIN"/>
    <property type="match status" value="1"/>
</dbReference>
<dbReference type="EMBL" id="CP009518">
    <property type="protein sequence ID" value="AKB84332.1"/>
    <property type="molecule type" value="Genomic_DNA"/>
</dbReference>
<dbReference type="STRING" id="1434104.MCMEM_0279"/>
<dbReference type="InterPro" id="IPR017900">
    <property type="entry name" value="4Fe4S_Fe_S_CS"/>
</dbReference>
<dbReference type="CDD" id="cd03110">
    <property type="entry name" value="SIMIBI_bact_arch"/>
    <property type="match status" value="1"/>
</dbReference>
<gene>
    <name evidence="2" type="ORF">MCMEM_0279</name>
</gene>
<dbReference type="Proteomes" id="UP000033048">
    <property type="component" value="Chromosome"/>
</dbReference>
<dbReference type="GeneID" id="24892756"/>
<dbReference type="Pfam" id="PF00037">
    <property type="entry name" value="Fer4"/>
    <property type="match status" value="2"/>
</dbReference>
<protein>
    <recommendedName>
        <fullName evidence="1">4Fe-4S ferredoxin-type domain-containing protein</fullName>
    </recommendedName>
</protein>
<dbReference type="PANTHER" id="PTHR43063">
    <property type="entry name" value="4FE-4S CLUSTER CONTAINING PARA FAMILY ATPASE PROTEIN"/>
    <property type="match status" value="1"/>
</dbReference>
<feature type="domain" description="4Fe-4S ferredoxin-type" evidence="1">
    <location>
        <begin position="57"/>
        <end position="81"/>
    </location>
</feature>
<accession>A0A0E3SQM0</accession>
<dbReference type="SUPFAM" id="SSF54862">
    <property type="entry name" value="4Fe-4S ferredoxins"/>
    <property type="match status" value="1"/>
</dbReference>
<dbReference type="PROSITE" id="PS51379">
    <property type="entry name" value="4FE4S_FER_2"/>
    <property type="match status" value="2"/>
</dbReference>
<dbReference type="Pfam" id="PF01656">
    <property type="entry name" value="CbiA"/>
    <property type="match status" value="1"/>
</dbReference>
<dbReference type="InterPro" id="IPR017896">
    <property type="entry name" value="4Fe4S_Fe-S-bd"/>
</dbReference>
<sequence length="285" mass="31484">MKIAIASGKGGTGKTTVAVNLALSLQNAQLMDCDVEEPNCNLFLKREMEPITEVTSIIPEILEENCTYCKKCSEFCRFNAIATLPNKIMTFPALCHSCGGCMMVCPEGAIQECEIVTGIIRKSTTKDQNGPELYEGLLDIGQTMASPVIGEVKKYIDPTRTTIIDAPPGTACPVLTTLEDVDYCILVTEPTPFGLHDLKLAVEVARILKIPHGILINRSGSGDDSVEKYCADEGIEVLMKIPQDTRIARLYSEGIPFVEEMEEWKEKFMQLHNSIKDRYGKREEA</sequence>
<dbReference type="AlphaFoldDB" id="A0A0E3SQM0"/>
<dbReference type="PROSITE" id="PS00198">
    <property type="entry name" value="4FE4S_FER_1"/>
    <property type="match status" value="1"/>
</dbReference>
<dbReference type="GO" id="GO:0016491">
    <property type="term" value="F:oxidoreductase activity"/>
    <property type="evidence" value="ECO:0007669"/>
    <property type="project" value="UniProtKB-ARBA"/>
</dbReference>